<dbReference type="InterPro" id="IPR010730">
    <property type="entry name" value="HET"/>
</dbReference>
<name>A0A194X4F7_MOLSC</name>
<gene>
    <name evidence="2" type="ORF">LY89DRAFT_620346</name>
</gene>
<reference evidence="2 3" key="1">
    <citation type="submission" date="2015-10" db="EMBL/GenBank/DDBJ databases">
        <title>Full genome of DAOMC 229536 Phialocephala scopiformis, a fungal endophyte of spruce producing the potent anti-insectan compound rugulosin.</title>
        <authorList>
            <consortium name="DOE Joint Genome Institute"/>
            <person name="Walker A.K."/>
            <person name="Frasz S.L."/>
            <person name="Seifert K.A."/>
            <person name="Miller J.D."/>
            <person name="Mondo S.J."/>
            <person name="Labutti K."/>
            <person name="Lipzen A."/>
            <person name="Dockter R."/>
            <person name="Kennedy M."/>
            <person name="Grigoriev I.V."/>
            <person name="Spatafora J.W."/>
        </authorList>
    </citation>
    <scope>NUCLEOTIDE SEQUENCE [LARGE SCALE GENOMIC DNA]</scope>
    <source>
        <strain evidence="2 3">CBS 120377</strain>
    </source>
</reference>
<feature type="domain" description="Heterokaryon incompatibility" evidence="1">
    <location>
        <begin position="208"/>
        <end position="375"/>
    </location>
</feature>
<accession>A0A194X4F7</accession>
<dbReference type="GeneID" id="28820636"/>
<sequence length="694" mass="78306">MANTQIFHDISKLCPVCLNLDEDRSLHNREWEPCFTYQAASLFALRFKMSDMQETAKSGCKTCSLIIQGFEVTGRENRNMITLQHYEGRIITLKSFPPEVEVGIQLGRAMRTTITKSPIRLQFYQVPGTKPHERFGFANDVAPELSVEVCASKALRWIRTCSESHELCAKRYLGTSRLPTRLLDLEQGSDLSVVLIDSDKHCDRIKRYSTLSHCWGAVQLIRTTRQVLTQHYKGIQWESLPKTFQDAIAVSRAMSIGFIWIDSLCIIQDDELDWKRESVRMASIYSNGYINIAATNASDSRGGCFSPRHVLWQFEPTSTQSHSIMLDGLHGSYEIHARPSLNSAHLRYTARSSFDVNPEELGATPLLTRAWVFQERYLAPRTLHFHPSEMVMECKSGLFCECGGLDNIPRGLSDGLTHLEDMDHDEILNHWFEAVETFTKLRLTYQSDRLPALMGIATLFQQYLKCRYLAGLWSTDLARGLLWDLTRYRRTDSHRNYRRNKPPLAPTWSWASMILDSEGAGVAFPFGSDHSFEVDWRFGYDDIDTGIPKIDTTTELEAISGAICITGATTYALLSKQSCDQLKDATLLMDYELEDFICIVTVGINLDAGLDSSEPFLQDGLEVCCLIIGTILLPLGFPNKIEEYQRSVGNRLICGVALTHSLVSAGAWERIGLLQADESIMSLDAALITSLKLV</sequence>
<dbReference type="KEGG" id="psco:LY89DRAFT_620346"/>
<dbReference type="Proteomes" id="UP000070700">
    <property type="component" value="Unassembled WGS sequence"/>
</dbReference>
<dbReference type="OrthoDB" id="8300194at2759"/>
<organism evidence="2 3">
    <name type="scientific">Mollisia scopiformis</name>
    <name type="common">Conifer needle endophyte fungus</name>
    <name type="synonym">Phialocephala scopiformis</name>
    <dbReference type="NCBI Taxonomy" id="149040"/>
    <lineage>
        <taxon>Eukaryota</taxon>
        <taxon>Fungi</taxon>
        <taxon>Dikarya</taxon>
        <taxon>Ascomycota</taxon>
        <taxon>Pezizomycotina</taxon>
        <taxon>Leotiomycetes</taxon>
        <taxon>Helotiales</taxon>
        <taxon>Mollisiaceae</taxon>
        <taxon>Mollisia</taxon>
    </lineage>
</organism>
<evidence type="ECO:0000313" key="3">
    <source>
        <dbReference type="Proteomes" id="UP000070700"/>
    </source>
</evidence>
<dbReference type="PANTHER" id="PTHR33112:SF10">
    <property type="entry name" value="TOL"/>
    <property type="match status" value="1"/>
</dbReference>
<evidence type="ECO:0000313" key="2">
    <source>
        <dbReference type="EMBL" id="KUJ15060.1"/>
    </source>
</evidence>
<proteinExistence type="predicted"/>
<protein>
    <submittedName>
        <fullName evidence="2">HET-domain-containing protein</fullName>
    </submittedName>
</protein>
<dbReference type="InParanoid" id="A0A194X4F7"/>
<dbReference type="EMBL" id="KQ947419">
    <property type="protein sequence ID" value="KUJ15060.1"/>
    <property type="molecule type" value="Genomic_DNA"/>
</dbReference>
<dbReference type="AlphaFoldDB" id="A0A194X4F7"/>
<dbReference type="STRING" id="149040.A0A194X4F7"/>
<dbReference type="PANTHER" id="PTHR33112">
    <property type="entry name" value="DOMAIN PROTEIN, PUTATIVE-RELATED"/>
    <property type="match status" value="1"/>
</dbReference>
<dbReference type="RefSeq" id="XP_018069415.1">
    <property type="nucleotide sequence ID" value="XM_018210910.1"/>
</dbReference>
<dbReference type="Pfam" id="PF06985">
    <property type="entry name" value="HET"/>
    <property type="match status" value="1"/>
</dbReference>
<keyword evidence="3" id="KW-1185">Reference proteome</keyword>
<evidence type="ECO:0000259" key="1">
    <source>
        <dbReference type="Pfam" id="PF06985"/>
    </source>
</evidence>